<keyword evidence="1" id="KW-0732">Signal</keyword>
<dbReference type="EMBL" id="KN832879">
    <property type="protein sequence ID" value="KIM99304.1"/>
    <property type="molecule type" value="Genomic_DNA"/>
</dbReference>
<feature type="chain" id="PRO_5002174731" description="Ubiquitin 3 binding protein But2 C-terminal domain-containing protein" evidence="1">
    <location>
        <begin position="19"/>
        <end position="129"/>
    </location>
</feature>
<evidence type="ECO:0000313" key="3">
    <source>
        <dbReference type="Proteomes" id="UP000054321"/>
    </source>
</evidence>
<keyword evidence="3" id="KW-1185">Reference proteome</keyword>
<reference evidence="3" key="2">
    <citation type="submission" date="2015-01" db="EMBL/GenBank/DDBJ databases">
        <title>Evolutionary Origins and Diversification of the Mycorrhizal Mutualists.</title>
        <authorList>
            <consortium name="DOE Joint Genome Institute"/>
            <consortium name="Mycorrhizal Genomics Consortium"/>
            <person name="Kohler A."/>
            <person name="Kuo A."/>
            <person name="Nagy L.G."/>
            <person name="Floudas D."/>
            <person name="Copeland A."/>
            <person name="Barry K.W."/>
            <person name="Cichocki N."/>
            <person name="Veneault-Fourrey C."/>
            <person name="LaButti K."/>
            <person name="Lindquist E.A."/>
            <person name="Lipzen A."/>
            <person name="Lundell T."/>
            <person name="Morin E."/>
            <person name="Murat C."/>
            <person name="Riley R."/>
            <person name="Ohm R."/>
            <person name="Sun H."/>
            <person name="Tunlid A."/>
            <person name="Henrissat B."/>
            <person name="Grigoriev I.V."/>
            <person name="Hibbett D.S."/>
            <person name="Martin F."/>
        </authorList>
    </citation>
    <scope>NUCLEOTIDE SEQUENCE [LARGE SCALE GENOMIC DNA]</scope>
    <source>
        <strain evidence="3">Zn</strain>
    </source>
</reference>
<protein>
    <recommendedName>
        <fullName evidence="4">Ubiquitin 3 binding protein But2 C-terminal domain-containing protein</fullName>
    </recommendedName>
</protein>
<evidence type="ECO:0008006" key="4">
    <source>
        <dbReference type="Google" id="ProtNLM"/>
    </source>
</evidence>
<accession>A0A0C3H7S2</accession>
<evidence type="ECO:0000313" key="2">
    <source>
        <dbReference type="EMBL" id="KIM99304.1"/>
    </source>
</evidence>
<evidence type="ECO:0000256" key="1">
    <source>
        <dbReference type="SAM" id="SignalP"/>
    </source>
</evidence>
<dbReference type="InParanoid" id="A0A0C3H7S2"/>
<reference evidence="2 3" key="1">
    <citation type="submission" date="2014-04" db="EMBL/GenBank/DDBJ databases">
        <authorList>
            <consortium name="DOE Joint Genome Institute"/>
            <person name="Kuo A."/>
            <person name="Martino E."/>
            <person name="Perotto S."/>
            <person name="Kohler A."/>
            <person name="Nagy L.G."/>
            <person name="Floudas D."/>
            <person name="Copeland A."/>
            <person name="Barry K.W."/>
            <person name="Cichocki N."/>
            <person name="Veneault-Fourrey C."/>
            <person name="LaButti K."/>
            <person name="Lindquist E.A."/>
            <person name="Lipzen A."/>
            <person name="Lundell T."/>
            <person name="Morin E."/>
            <person name="Murat C."/>
            <person name="Sun H."/>
            <person name="Tunlid A."/>
            <person name="Henrissat B."/>
            <person name="Grigoriev I.V."/>
            <person name="Hibbett D.S."/>
            <person name="Martin F."/>
            <person name="Nordberg H.P."/>
            <person name="Cantor M.N."/>
            <person name="Hua S.X."/>
        </authorList>
    </citation>
    <scope>NUCLEOTIDE SEQUENCE [LARGE SCALE GENOMIC DNA]</scope>
    <source>
        <strain evidence="2 3">Zn</strain>
    </source>
</reference>
<organism evidence="2 3">
    <name type="scientific">Oidiodendron maius (strain Zn)</name>
    <dbReference type="NCBI Taxonomy" id="913774"/>
    <lineage>
        <taxon>Eukaryota</taxon>
        <taxon>Fungi</taxon>
        <taxon>Dikarya</taxon>
        <taxon>Ascomycota</taxon>
        <taxon>Pezizomycotina</taxon>
        <taxon>Leotiomycetes</taxon>
        <taxon>Leotiomycetes incertae sedis</taxon>
        <taxon>Myxotrichaceae</taxon>
        <taxon>Oidiodendron</taxon>
    </lineage>
</organism>
<proteinExistence type="predicted"/>
<sequence length="129" mass="13441">MHSAIAFTLSFLALSISAAPAPRAPGTVQVQFANNVSGANGNALIPLDGSSVVLGEAYANTNLSKDGTLFVTSLQFTADFTNVACEVLKDKTTKVASIADPQQDFQTFSQKPLNWQTGFTISCTGPPSA</sequence>
<dbReference type="OrthoDB" id="3497702at2759"/>
<gene>
    <name evidence="2" type="ORF">OIDMADRAFT_20013</name>
</gene>
<feature type="signal peptide" evidence="1">
    <location>
        <begin position="1"/>
        <end position="18"/>
    </location>
</feature>
<name>A0A0C3H7S2_OIDMZ</name>
<dbReference type="HOGENOM" id="CLU_1970858_0_0_1"/>
<dbReference type="Proteomes" id="UP000054321">
    <property type="component" value="Unassembled WGS sequence"/>
</dbReference>
<dbReference type="AlphaFoldDB" id="A0A0C3H7S2"/>